<dbReference type="GO" id="GO:0003677">
    <property type="term" value="F:DNA binding"/>
    <property type="evidence" value="ECO:0007669"/>
    <property type="project" value="UniProtKB-KW"/>
</dbReference>
<dbReference type="Pfam" id="PF01381">
    <property type="entry name" value="HTH_3"/>
    <property type="match status" value="1"/>
</dbReference>
<keyword evidence="4" id="KW-1185">Reference proteome</keyword>
<evidence type="ECO:0000313" key="4">
    <source>
        <dbReference type="Proteomes" id="UP000321934"/>
    </source>
</evidence>
<dbReference type="Proteomes" id="UP000321934">
    <property type="component" value="Chromosome"/>
</dbReference>
<dbReference type="SMART" id="SM00530">
    <property type="entry name" value="HTH_XRE"/>
    <property type="match status" value="1"/>
</dbReference>
<evidence type="ECO:0000256" key="1">
    <source>
        <dbReference type="ARBA" id="ARBA00023125"/>
    </source>
</evidence>
<keyword evidence="1" id="KW-0238">DNA-binding</keyword>
<dbReference type="PANTHER" id="PTHR46558">
    <property type="entry name" value="TRACRIPTIONAL REGULATORY PROTEIN-RELATED-RELATED"/>
    <property type="match status" value="1"/>
</dbReference>
<accession>A0A5B8XC76</accession>
<protein>
    <submittedName>
        <fullName evidence="3">Phage-derived HTH transcriptional regulator</fullName>
    </submittedName>
</protein>
<dbReference type="InterPro" id="IPR010982">
    <property type="entry name" value="Lambda_DNA-bd_dom_sf"/>
</dbReference>
<dbReference type="SUPFAM" id="SSF47413">
    <property type="entry name" value="lambda repressor-like DNA-binding domains"/>
    <property type="match status" value="1"/>
</dbReference>
<dbReference type="RefSeq" id="WP_146820256.1">
    <property type="nucleotide sequence ID" value="NZ_CP029077.1"/>
</dbReference>
<feature type="domain" description="HTH cro/C1-type" evidence="2">
    <location>
        <begin position="15"/>
        <end position="69"/>
    </location>
</feature>
<organism evidence="3 4">
    <name type="scientific">Candidatus Deianiraea vastatrix</name>
    <dbReference type="NCBI Taxonomy" id="2163644"/>
    <lineage>
        <taxon>Bacteria</taxon>
        <taxon>Pseudomonadati</taxon>
        <taxon>Pseudomonadota</taxon>
        <taxon>Alphaproteobacteria</taxon>
        <taxon>Rickettsiales</taxon>
        <taxon>Candidatus Deianiraeaceae</taxon>
        <taxon>Candidatus Deianiraea</taxon>
    </lineage>
</organism>
<evidence type="ECO:0000313" key="3">
    <source>
        <dbReference type="EMBL" id="QED22949.1"/>
    </source>
</evidence>
<reference evidence="3 4" key="1">
    <citation type="journal article" date="2019" name="ISME J.">
        <title>Deianiraea, an extracellular bacterium associated with the ciliate Paramecium, suggests an alternative scenario for the evolution of Rickettsiales.</title>
        <authorList>
            <person name="Castelli M."/>
            <person name="Sabaneyeva E."/>
            <person name="Lanzoni O."/>
            <person name="Lebedeva N."/>
            <person name="Floriano A.M."/>
            <person name="Gaiarsa S."/>
            <person name="Benken K."/>
            <person name="Modeo L."/>
            <person name="Bandi C."/>
            <person name="Potekhin A."/>
            <person name="Sassera D."/>
            <person name="Petroni G."/>
        </authorList>
    </citation>
    <scope>NUCLEOTIDE SEQUENCE [LARGE SCALE GENOMIC DNA]</scope>
    <source>
        <strain evidence="3">CyL4-1</strain>
    </source>
</reference>
<dbReference type="InterPro" id="IPR001387">
    <property type="entry name" value="Cro/C1-type_HTH"/>
</dbReference>
<dbReference type="AlphaFoldDB" id="A0A5B8XC76"/>
<name>A0A5B8XC76_9RICK</name>
<evidence type="ECO:0000259" key="2">
    <source>
        <dbReference type="PROSITE" id="PS50943"/>
    </source>
</evidence>
<gene>
    <name evidence="3" type="ORF">Deia_00138</name>
</gene>
<dbReference type="PROSITE" id="PS50943">
    <property type="entry name" value="HTH_CROC1"/>
    <property type="match status" value="1"/>
</dbReference>
<proteinExistence type="predicted"/>
<sequence length="117" mass="13465">MKKHNEFIQNLGLAVQFFRLQKNMTQEELAYKINKSEDTISYIERGKITTRLDTLIDICEVCEISILELFQFNKITHTTKQKAGSVANIMKILATLDEQEVKICEDVITSALKLRGK</sequence>
<dbReference type="PANTHER" id="PTHR46558:SF4">
    <property type="entry name" value="DNA-BIDING PHAGE PROTEIN"/>
    <property type="match status" value="1"/>
</dbReference>
<dbReference type="Gene3D" id="1.10.260.40">
    <property type="entry name" value="lambda repressor-like DNA-binding domains"/>
    <property type="match status" value="1"/>
</dbReference>
<dbReference type="CDD" id="cd00093">
    <property type="entry name" value="HTH_XRE"/>
    <property type="match status" value="1"/>
</dbReference>
<dbReference type="OrthoDB" id="9154356at2"/>
<dbReference type="EMBL" id="CP029077">
    <property type="protein sequence ID" value="QED22949.1"/>
    <property type="molecule type" value="Genomic_DNA"/>
</dbReference>